<accession>A0A6F8PM37</accession>
<reference evidence="2" key="1">
    <citation type="submission" date="2019-11" db="EMBL/GenBank/DDBJ databases">
        <title>Isolation and characterization of two novel species in the genus Thiomicrorhabdus.</title>
        <authorList>
            <person name="Mochizuki J."/>
            <person name="Kojima H."/>
            <person name="Fukui M."/>
        </authorList>
    </citation>
    <scope>NUCLEOTIDE SEQUENCE [LARGE SCALE GENOMIC DNA]</scope>
    <source>
        <strain evidence="2">AkT22</strain>
    </source>
</reference>
<dbReference type="KEGG" id="tzo:THMIRHAT_08600"/>
<organism evidence="1 2">
    <name type="scientific">Thiosulfativibrio zosterae</name>
    <dbReference type="NCBI Taxonomy" id="2675053"/>
    <lineage>
        <taxon>Bacteria</taxon>
        <taxon>Pseudomonadati</taxon>
        <taxon>Pseudomonadota</taxon>
        <taxon>Gammaproteobacteria</taxon>
        <taxon>Thiotrichales</taxon>
        <taxon>Piscirickettsiaceae</taxon>
        <taxon>Thiosulfativibrio</taxon>
    </lineage>
</organism>
<name>A0A6F8PM37_9GAMM</name>
<proteinExistence type="predicted"/>
<dbReference type="Proteomes" id="UP000501466">
    <property type="component" value="Chromosome"/>
</dbReference>
<evidence type="ECO:0000313" key="1">
    <source>
        <dbReference type="EMBL" id="BBP43114.1"/>
    </source>
</evidence>
<evidence type="ECO:0000313" key="2">
    <source>
        <dbReference type="Proteomes" id="UP000501466"/>
    </source>
</evidence>
<keyword evidence="2" id="KW-1185">Reference proteome</keyword>
<protein>
    <submittedName>
        <fullName evidence="1">Uncharacterized protein</fullName>
    </submittedName>
</protein>
<sequence length="98" mass="11578">MIKLQLLLKTAFHNDVKVNQFNNQLEICFRHFNKEDQVEPLMKNPSKLKPFTMLELMQTTVDTLMGHELNRQFAELKDCEIKNGSSYSLIDVYERCQL</sequence>
<gene>
    <name evidence="1" type="ORF">THMIRHAT_08600</name>
</gene>
<dbReference type="EMBL" id="AP021888">
    <property type="protein sequence ID" value="BBP43114.1"/>
    <property type="molecule type" value="Genomic_DNA"/>
</dbReference>
<dbReference type="AlphaFoldDB" id="A0A6F8PM37"/>